<evidence type="ECO:0000259" key="2">
    <source>
        <dbReference type="Pfam" id="PF13690"/>
    </source>
</evidence>
<dbReference type="InterPro" id="IPR028051">
    <property type="entry name" value="CheX-like_dom"/>
</dbReference>
<feature type="domain" description="Chemotaxis phosphatase CheX-like" evidence="2">
    <location>
        <begin position="55"/>
        <end position="130"/>
    </location>
</feature>
<accession>A0ABY5L395</accession>
<evidence type="ECO:0000313" key="3">
    <source>
        <dbReference type="EMBL" id="UUI75966.1"/>
    </source>
</evidence>
<proteinExistence type="predicted"/>
<name>A0ABY5L395_9CELL</name>
<keyword evidence="1" id="KW-0145">Chemotaxis</keyword>
<protein>
    <submittedName>
        <fullName evidence="3">Chemotaxis protein CheX</fullName>
    </submittedName>
</protein>
<keyword evidence="4" id="KW-1185">Reference proteome</keyword>
<evidence type="ECO:0000313" key="4">
    <source>
        <dbReference type="Proteomes" id="UP001316189"/>
    </source>
</evidence>
<evidence type="ECO:0000256" key="1">
    <source>
        <dbReference type="ARBA" id="ARBA00022500"/>
    </source>
</evidence>
<organism evidence="3 4">
    <name type="scientific">Cellulomonas chengniuliangii</name>
    <dbReference type="NCBI Taxonomy" id="2968084"/>
    <lineage>
        <taxon>Bacteria</taxon>
        <taxon>Bacillati</taxon>
        <taxon>Actinomycetota</taxon>
        <taxon>Actinomycetes</taxon>
        <taxon>Micrococcales</taxon>
        <taxon>Cellulomonadaceae</taxon>
        <taxon>Cellulomonas</taxon>
    </lineage>
</organism>
<dbReference type="InterPro" id="IPR028976">
    <property type="entry name" value="CheC-like_sf"/>
</dbReference>
<gene>
    <name evidence="3" type="ORF">NP064_03410</name>
</gene>
<sequence>MMAVRVATEGVRRTFDGSQVQSIAEQVFAAMIDDDPSTLVLWSGAFPALADPLEAWVDLTGSWTGRVALNTERATAHDLSRALLGMAPDEPVDDCDVMDAFGEVANVVGGNVKSLLTEVGDLGLPQVAQAAPPMAGSLLHELRMSWRGRPFVVVVTAAAE</sequence>
<dbReference type="Pfam" id="PF13690">
    <property type="entry name" value="CheX"/>
    <property type="match status" value="1"/>
</dbReference>
<dbReference type="Proteomes" id="UP001316189">
    <property type="component" value="Chromosome"/>
</dbReference>
<dbReference type="Gene3D" id="3.40.1550.10">
    <property type="entry name" value="CheC-like"/>
    <property type="match status" value="1"/>
</dbReference>
<dbReference type="SUPFAM" id="SSF103039">
    <property type="entry name" value="CheC-like"/>
    <property type="match status" value="1"/>
</dbReference>
<reference evidence="3 4" key="1">
    <citation type="submission" date="2022-07" db="EMBL/GenBank/DDBJ databases">
        <title>Novel species in genus cellulomonas.</title>
        <authorList>
            <person name="Ye L."/>
        </authorList>
    </citation>
    <scope>NUCLEOTIDE SEQUENCE [LARGE SCALE GENOMIC DNA]</scope>
    <source>
        <strain evidence="4">zg-Y338</strain>
    </source>
</reference>
<dbReference type="RefSeq" id="WP_227567914.1">
    <property type="nucleotide sequence ID" value="NZ_CP101988.1"/>
</dbReference>
<dbReference type="EMBL" id="CP101988">
    <property type="protein sequence ID" value="UUI75966.1"/>
    <property type="molecule type" value="Genomic_DNA"/>
</dbReference>